<keyword evidence="2" id="KW-1185">Reference proteome</keyword>
<comment type="caution">
    <text evidence="1">The sequence shown here is derived from an EMBL/GenBank/DDBJ whole genome shotgun (WGS) entry which is preliminary data.</text>
</comment>
<name>A0AAN9RJ99_PHACN</name>
<gene>
    <name evidence="1" type="ORF">VNO80_03897</name>
</gene>
<protein>
    <submittedName>
        <fullName evidence="1">Uncharacterized protein</fullName>
    </submittedName>
</protein>
<organism evidence="1 2">
    <name type="scientific">Phaseolus coccineus</name>
    <name type="common">Scarlet runner bean</name>
    <name type="synonym">Phaseolus multiflorus</name>
    <dbReference type="NCBI Taxonomy" id="3886"/>
    <lineage>
        <taxon>Eukaryota</taxon>
        <taxon>Viridiplantae</taxon>
        <taxon>Streptophyta</taxon>
        <taxon>Embryophyta</taxon>
        <taxon>Tracheophyta</taxon>
        <taxon>Spermatophyta</taxon>
        <taxon>Magnoliopsida</taxon>
        <taxon>eudicotyledons</taxon>
        <taxon>Gunneridae</taxon>
        <taxon>Pentapetalae</taxon>
        <taxon>rosids</taxon>
        <taxon>fabids</taxon>
        <taxon>Fabales</taxon>
        <taxon>Fabaceae</taxon>
        <taxon>Papilionoideae</taxon>
        <taxon>50 kb inversion clade</taxon>
        <taxon>NPAAA clade</taxon>
        <taxon>indigoferoid/millettioid clade</taxon>
        <taxon>Phaseoleae</taxon>
        <taxon>Phaseolus</taxon>
    </lineage>
</organism>
<evidence type="ECO:0000313" key="1">
    <source>
        <dbReference type="EMBL" id="KAK7378455.1"/>
    </source>
</evidence>
<reference evidence="1 2" key="1">
    <citation type="submission" date="2024-01" db="EMBL/GenBank/DDBJ databases">
        <title>The genomes of 5 underutilized Papilionoideae crops provide insights into root nodulation and disease resistanc.</title>
        <authorList>
            <person name="Jiang F."/>
        </authorList>
    </citation>
    <scope>NUCLEOTIDE SEQUENCE [LARGE SCALE GENOMIC DNA]</scope>
    <source>
        <strain evidence="1">JINMINGXINNONG_FW02</strain>
        <tissue evidence="1">Leaves</tissue>
    </source>
</reference>
<proteinExistence type="predicted"/>
<sequence>MESPLISLGICTNQTLAISNSVQSLNGTIAASSHTQISSLSSRREYVSTSSIKFYPPDLSTIQILYAIETSTPCPAYS</sequence>
<dbReference type="EMBL" id="JAYMYR010000002">
    <property type="protein sequence ID" value="KAK7378455.1"/>
    <property type="molecule type" value="Genomic_DNA"/>
</dbReference>
<dbReference type="Proteomes" id="UP001374584">
    <property type="component" value="Unassembled WGS sequence"/>
</dbReference>
<accession>A0AAN9RJ99</accession>
<dbReference type="AlphaFoldDB" id="A0AAN9RJ99"/>
<evidence type="ECO:0000313" key="2">
    <source>
        <dbReference type="Proteomes" id="UP001374584"/>
    </source>
</evidence>